<organism evidence="3 4">
    <name type="scientific">Tigriopus californicus</name>
    <name type="common">Marine copepod</name>
    <dbReference type="NCBI Taxonomy" id="6832"/>
    <lineage>
        <taxon>Eukaryota</taxon>
        <taxon>Metazoa</taxon>
        <taxon>Ecdysozoa</taxon>
        <taxon>Arthropoda</taxon>
        <taxon>Crustacea</taxon>
        <taxon>Multicrustacea</taxon>
        <taxon>Hexanauplia</taxon>
        <taxon>Copepoda</taxon>
        <taxon>Harpacticoida</taxon>
        <taxon>Harpacticidae</taxon>
        <taxon>Tigriopus</taxon>
    </lineage>
</organism>
<reference evidence="3 4" key="1">
    <citation type="journal article" date="2018" name="Nat. Ecol. Evol.">
        <title>Genomic signatures of mitonuclear coevolution across populations of Tigriopus californicus.</title>
        <authorList>
            <person name="Barreto F.S."/>
            <person name="Watson E.T."/>
            <person name="Lima T.G."/>
            <person name="Willett C.S."/>
            <person name="Edmands S."/>
            <person name="Li W."/>
            <person name="Burton R.S."/>
        </authorList>
    </citation>
    <scope>NUCLEOTIDE SEQUENCE [LARGE SCALE GENOMIC DNA]</scope>
    <source>
        <strain evidence="3 4">San Diego</strain>
    </source>
</reference>
<keyword evidence="4" id="KW-1185">Reference proteome</keyword>
<feature type="region of interest" description="Disordered" evidence="1">
    <location>
        <begin position="113"/>
        <end position="146"/>
    </location>
</feature>
<dbReference type="EMBL" id="VCGU01000001">
    <property type="protein sequence ID" value="TRY81165.1"/>
    <property type="molecule type" value="Genomic_DNA"/>
</dbReference>
<evidence type="ECO:0000256" key="2">
    <source>
        <dbReference type="SAM" id="SignalP"/>
    </source>
</evidence>
<gene>
    <name evidence="3" type="ORF">TCAL_09281</name>
</gene>
<name>A0A553PU08_TIGCA</name>
<dbReference type="Proteomes" id="UP000318571">
    <property type="component" value="Chromosome 12"/>
</dbReference>
<proteinExistence type="predicted"/>
<dbReference type="AlphaFoldDB" id="A0A553PU08"/>
<feature type="chain" id="PRO_5021773962" evidence="2">
    <location>
        <begin position="28"/>
        <end position="316"/>
    </location>
</feature>
<feature type="compositionally biased region" description="Basic and acidic residues" evidence="1">
    <location>
        <begin position="123"/>
        <end position="138"/>
    </location>
</feature>
<protein>
    <submittedName>
        <fullName evidence="3">Uncharacterized protein</fullName>
    </submittedName>
</protein>
<evidence type="ECO:0000313" key="3">
    <source>
        <dbReference type="EMBL" id="TRY81165.1"/>
    </source>
</evidence>
<evidence type="ECO:0000313" key="4">
    <source>
        <dbReference type="Proteomes" id="UP000318571"/>
    </source>
</evidence>
<accession>A0A553PU08</accession>
<keyword evidence="2" id="KW-0732">Signal</keyword>
<evidence type="ECO:0000256" key="1">
    <source>
        <dbReference type="SAM" id="MobiDB-lite"/>
    </source>
</evidence>
<comment type="caution">
    <text evidence="3">The sequence shown here is derived from an EMBL/GenBank/DDBJ whole genome shotgun (WGS) entry which is preliminary data.</text>
</comment>
<feature type="signal peptide" evidence="2">
    <location>
        <begin position="1"/>
        <end position="27"/>
    </location>
</feature>
<sequence length="316" mass="36077">MPEHGPTARALTVIALIATLNDSAATAREFPVESDNFHGIEAPSARLQRSSLGVQDVERELQQLHLIKQLQEFHHPHSMAPIHVEIPIKRTVIPLKRSPRATKEENVDIWLRARRAGHATNPQKEKSADSSEQRHGNSGEELINSRLSRSPSLDLIQSNWLRSKKDQGQQGQAVKPRLERSYTNFSPDFFLKAKRASGRTRQDYSDYTPEFYLKAKRALDFYLKAKRSNSANGHSDYTPDFYLKAKRALLGRFLPTPEPQNHQDVALIRPLNDPGLDHMSDFLSRDFYFKAKRASKRPTPPEESPQDFLADFYLKS</sequence>